<dbReference type="SUPFAM" id="SSF54373">
    <property type="entry name" value="FAD-linked reductases, C-terminal domain"/>
    <property type="match status" value="1"/>
</dbReference>
<dbReference type="InterPro" id="IPR036188">
    <property type="entry name" value="FAD/NAD-bd_sf"/>
</dbReference>
<comment type="cofactor">
    <cofactor evidence="1">
        <name>FAD</name>
        <dbReference type="ChEBI" id="CHEBI:57692"/>
    </cofactor>
</comment>
<evidence type="ECO:0000256" key="4">
    <source>
        <dbReference type="ARBA" id="ARBA00023002"/>
    </source>
</evidence>
<dbReference type="PANTHER" id="PTHR13847">
    <property type="entry name" value="SARCOSINE DEHYDROGENASE-RELATED"/>
    <property type="match status" value="1"/>
</dbReference>
<comment type="caution">
    <text evidence="6">The sequence shown here is derived from an EMBL/GenBank/DDBJ whole genome shotgun (WGS) entry which is preliminary data.</text>
</comment>
<dbReference type="Gene3D" id="3.30.9.10">
    <property type="entry name" value="D-Amino Acid Oxidase, subunit A, domain 2"/>
    <property type="match status" value="1"/>
</dbReference>
<dbReference type="GO" id="GO:0016491">
    <property type="term" value="F:oxidoreductase activity"/>
    <property type="evidence" value="ECO:0007669"/>
    <property type="project" value="UniProtKB-KW"/>
</dbReference>
<keyword evidence="4 6" id="KW-0560">Oxidoreductase</keyword>
<dbReference type="Proteomes" id="UP001275315">
    <property type="component" value="Unassembled WGS sequence"/>
</dbReference>
<feature type="domain" description="FAD dependent oxidoreductase" evidence="5">
    <location>
        <begin position="4"/>
        <end position="351"/>
    </location>
</feature>
<protein>
    <submittedName>
        <fullName evidence="6">FAD-binding oxidoreductase</fullName>
        <ecNumber evidence="6">1.-.-.-</ecNumber>
    </submittedName>
</protein>
<evidence type="ECO:0000313" key="7">
    <source>
        <dbReference type="Proteomes" id="UP001275315"/>
    </source>
</evidence>
<dbReference type="SUPFAM" id="SSF51905">
    <property type="entry name" value="FAD/NAD(P)-binding domain"/>
    <property type="match status" value="1"/>
</dbReference>
<comment type="similarity">
    <text evidence="2">Belongs to the DadA oxidoreductase family.</text>
</comment>
<dbReference type="Gene3D" id="3.50.50.60">
    <property type="entry name" value="FAD/NAD(P)-binding domain"/>
    <property type="match status" value="1"/>
</dbReference>
<sequence length="372" mass="40326">MNKCIIIGAGIIGATTAYRLAKSGANVVLIDENIPGRATQAASGIICPWLSQRRNQDWYELAKNGAHFYPQLIQELEDDGEMATGYAKVGAITIRQNEAKLNEIKERAITRRKDAPEIGDIQLLTQAETKDIFPPIADGYGAVYISGGARVSGQLLQDALIRASQKYGAQFIEGKASLHLIGNKITGVKVKDELIEGDIVIAANGAWMDKLFEPLPITFHSYPQKGQLLHIALPNIDTAHWPVVMPPSNQSIVPFDDHIIIGATHEAREVGFDRRVTAGGLHEILTTALEFAPGLAHSTFLKTKVGFRPYTPEFLPVIGKLPHYEGLILANGLGASGLTTGPFIGTQLAQLALDENITIDLSKYDVSNAITF</sequence>
<evidence type="ECO:0000259" key="5">
    <source>
        <dbReference type="Pfam" id="PF01266"/>
    </source>
</evidence>
<dbReference type="Pfam" id="PF01266">
    <property type="entry name" value="DAO"/>
    <property type="match status" value="1"/>
</dbReference>
<gene>
    <name evidence="6" type="ORF">RWD45_01875</name>
</gene>
<keyword evidence="7" id="KW-1185">Reference proteome</keyword>
<name>A0ABU5CMK8_9BACI</name>
<evidence type="ECO:0000256" key="1">
    <source>
        <dbReference type="ARBA" id="ARBA00001974"/>
    </source>
</evidence>
<proteinExistence type="inferred from homology"/>
<evidence type="ECO:0000256" key="2">
    <source>
        <dbReference type="ARBA" id="ARBA00009410"/>
    </source>
</evidence>
<dbReference type="EMBL" id="JAWDIQ010000001">
    <property type="protein sequence ID" value="MDY0407580.1"/>
    <property type="molecule type" value="Genomic_DNA"/>
</dbReference>
<dbReference type="EC" id="1.-.-.-" evidence="6"/>
<organism evidence="6 7">
    <name type="scientific">Paracerasibacillus soli</name>
    <dbReference type="NCBI Taxonomy" id="480284"/>
    <lineage>
        <taxon>Bacteria</taxon>
        <taxon>Bacillati</taxon>
        <taxon>Bacillota</taxon>
        <taxon>Bacilli</taxon>
        <taxon>Bacillales</taxon>
        <taxon>Bacillaceae</taxon>
        <taxon>Paracerasibacillus</taxon>
    </lineage>
</organism>
<keyword evidence="3" id="KW-0285">Flavoprotein</keyword>
<accession>A0ABU5CMK8</accession>
<evidence type="ECO:0000313" key="6">
    <source>
        <dbReference type="EMBL" id="MDY0407580.1"/>
    </source>
</evidence>
<dbReference type="InterPro" id="IPR006076">
    <property type="entry name" value="FAD-dep_OxRdtase"/>
</dbReference>
<reference evidence="6 7" key="1">
    <citation type="submission" date="2023-10" db="EMBL/GenBank/DDBJ databases">
        <title>Virgibacillus soli CC-YMP-6 genome.</title>
        <authorList>
            <person name="Miliotis G."/>
            <person name="Sengupta P."/>
            <person name="Hameed A."/>
            <person name="Chuvochina M."/>
            <person name="Mcdonagh F."/>
            <person name="Simpson A.C."/>
            <person name="Singh N.K."/>
            <person name="Rekha P.D."/>
            <person name="Raman K."/>
            <person name="Hugenholtz P."/>
            <person name="Venkateswaran K."/>
        </authorList>
    </citation>
    <scope>NUCLEOTIDE SEQUENCE [LARGE SCALE GENOMIC DNA]</scope>
    <source>
        <strain evidence="6 7">CC-YMP-6</strain>
    </source>
</reference>
<evidence type="ECO:0000256" key="3">
    <source>
        <dbReference type="ARBA" id="ARBA00022630"/>
    </source>
</evidence>
<dbReference type="PANTHER" id="PTHR13847:SF286">
    <property type="entry name" value="D-AMINO ACID DEHYDROGENASE"/>
    <property type="match status" value="1"/>
</dbReference>
<dbReference type="RefSeq" id="WP_320378385.1">
    <property type="nucleotide sequence ID" value="NZ_JAWDIQ010000001.1"/>
</dbReference>